<dbReference type="STRING" id="37546.A0A1B0FE78"/>
<dbReference type="VEuPathDB" id="VectorBase:GMOY001904"/>
<proteinExistence type="predicted"/>
<dbReference type="AlphaFoldDB" id="A0A1B0FE78"/>
<sequence length="200" mass="22723">MEVKKIIGESDASNLNVLSSEHEVPQSQIQKYFEFPSLNMGPTLTSTRQNDLTPLNFSSSLEPNFKTEEEQDNVNYIQEGITVAQINQNHMDTEVDISMDEFLKFKDTTYANLVSRTTREVEARPHEINYPTATVEQAAASALPPDFPQMPAAVKMEITEQEDNQENEANFRNFFSQYRASLNFTLRTSLNVVANMIFAL</sequence>
<name>A0A1B0FE78_GLOMM</name>
<evidence type="ECO:0000313" key="2">
    <source>
        <dbReference type="Proteomes" id="UP000092444"/>
    </source>
</evidence>
<dbReference type="EnsemblMetazoa" id="GMOY001904-RA">
    <property type="protein sequence ID" value="GMOY001904-PA"/>
    <property type="gene ID" value="GMOY001904"/>
</dbReference>
<dbReference type="EMBL" id="CCAG010020544">
    <property type="status" value="NOT_ANNOTATED_CDS"/>
    <property type="molecule type" value="Genomic_DNA"/>
</dbReference>
<protein>
    <submittedName>
        <fullName evidence="1">Uncharacterized protein</fullName>
    </submittedName>
</protein>
<reference evidence="1" key="1">
    <citation type="submission" date="2020-05" db="UniProtKB">
        <authorList>
            <consortium name="EnsemblMetazoa"/>
        </authorList>
    </citation>
    <scope>IDENTIFICATION</scope>
    <source>
        <strain evidence="1">Yale</strain>
    </source>
</reference>
<evidence type="ECO:0000313" key="1">
    <source>
        <dbReference type="EnsemblMetazoa" id="GMOY001904-PA"/>
    </source>
</evidence>
<keyword evidence="2" id="KW-1185">Reference proteome</keyword>
<dbReference type="Proteomes" id="UP000092444">
    <property type="component" value="Unassembled WGS sequence"/>
</dbReference>
<accession>A0A1B0FE78</accession>
<organism evidence="1 2">
    <name type="scientific">Glossina morsitans morsitans</name>
    <name type="common">Savannah tsetse fly</name>
    <dbReference type="NCBI Taxonomy" id="37546"/>
    <lineage>
        <taxon>Eukaryota</taxon>
        <taxon>Metazoa</taxon>
        <taxon>Ecdysozoa</taxon>
        <taxon>Arthropoda</taxon>
        <taxon>Hexapoda</taxon>
        <taxon>Insecta</taxon>
        <taxon>Pterygota</taxon>
        <taxon>Neoptera</taxon>
        <taxon>Endopterygota</taxon>
        <taxon>Diptera</taxon>
        <taxon>Brachycera</taxon>
        <taxon>Muscomorpha</taxon>
        <taxon>Hippoboscoidea</taxon>
        <taxon>Glossinidae</taxon>
        <taxon>Glossina</taxon>
    </lineage>
</organism>